<dbReference type="CDD" id="cd00093">
    <property type="entry name" value="HTH_XRE"/>
    <property type="match status" value="1"/>
</dbReference>
<sequence length="103" mass="11455">MDVGTRIKQLRKRLNITTKELAELCNTSQPVISKLENGNRIADIPTLEKICNAFNITLADFFNDGTSSIPLTEDLKELVESAKDLSPEQIKAFTQAFKTITKG</sequence>
<dbReference type="SUPFAM" id="SSF47413">
    <property type="entry name" value="lambda repressor-like DNA-binding domains"/>
    <property type="match status" value="1"/>
</dbReference>
<dbReference type="PROSITE" id="PS50943">
    <property type="entry name" value="HTH_CROC1"/>
    <property type="match status" value="1"/>
</dbReference>
<dbReference type="Proteomes" id="UP000242497">
    <property type="component" value="Unassembled WGS sequence"/>
</dbReference>
<dbReference type="PANTHER" id="PTHR46797">
    <property type="entry name" value="HTH-TYPE TRANSCRIPTIONAL REGULATOR"/>
    <property type="match status" value="1"/>
</dbReference>
<evidence type="ECO:0000313" key="3">
    <source>
        <dbReference type="EMBL" id="SHK45656.1"/>
    </source>
</evidence>
<dbReference type="GO" id="GO:0003677">
    <property type="term" value="F:DNA binding"/>
    <property type="evidence" value="ECO:0007669"/>
    <property type="project" value="UniProtKB-KW"/>
</dbReference>
<proteinExistence type="predicted"/>
<dbReference type="STRING" id="1123349.SAMN02744037_02370"/>
<dbReference type="GO" id="GO:0005829">
    <property type="term" value="C:cytosol"/>
    <property type="evidence" value="ECO:0007669"/>
    <property type="project" value="TreeGrafter"/>
</dbReference>
<dbReference type="InterPro" id="IPR010982">
    <property type="entry name" value="Lambda_DNA-bd_dom_sf"/>
</dbReference>
<evidence type="ECO:0000259" key="2">
    <source>
        <dbReference type="PROSITE" id="PS50943"/>
    </source>
</evidence>
<dbReference type="SMART" id="SM00530">
    <property type="entry name" value="HTH_XRE"/>
    <property type="match status" value="1"/>
</dbReference>
<evidence type="ECO:0000313" key="4">
    <source>
        <dbReference type="Proteomes" id="UP000242497"/>
    </source>
</evidence>
<dbReference type="Pfam" id="PF01381">
    <property type="entry name" value="HTH_3"/>
    <property type="match status" value="1"/>
</dbReference>
<dbReference type="Gene3D" id="1.10.260.40">
    <property type="entry name" value="lambda repressor-like DNA-binding domains"/>
    <property type="match status" value="1"/>
</dbReference>
<feature type="domain" description="HTH cro/C1-type" evidence="2">
    <location>
        <begin position="7"/>
        <end position="61"/>
    </location>
</feature>
<dbReference type="RefSeq" id="WP_072890258.1">
    <property type="nucleotide sequence ID" value="NZ_FRAE01000074.1"/>
</dbReference>
<dbReference type="InterPro" id="IPR001387">
    <property type="entry name" value="Cro/C1-type_HTH"/>
</dbReference>
<dbReference type="AlphaFoldDB" id="A0A1M6SLZ1"/>
<dbReference type="GO" id="GO:0003700">
    <property type="term" value="F:DNA-binding transcription factor activity"/>
    <property type="evidence" value="ECO:0007669"/>
    <property type="project" value="TreeGrafter"/>
</dbReference>
<accession>A0A1M6SLZ1</accession>
<organism evidence="3 4">
    <name type="scientific">Tepidibacter formicigenes DSM 15518</name>
    <dbReference type="NCBI Taxonomy" id="1123349"/>
    <lineage>
        <taxon>Bacteria</taxon>
        <taxon>Bacillati</taxon>
        <taxon>Bacillota</taxon>
        <taxon>Clostridia</taxon>
        <taxon>Peptostreptococcales</taxon>
        <taxon>Peptostreptococcaceae</taxon>
        <taxon>Tepidibacter</taxon>
    </lineage>
</organism>
<protein>
    <submittedName>
        <fullName evidence="3">Transcriptional regulator, contains XRE-family HTH domain</fullName>
    </submittedName>
</protein>
<gene>
    <name evidence="3" type="ORF">SAMN02744037_02370</name>
</gene>
<keyword evidence="1" id="KW-0238">DNA-binding</keyword>
<dbReference type="OrthoDB" id="14949at2"/>
<dbReference type="InterPro" id="IPR050807">
    <property type="entry name" value="TransReg_Diox_bact_type"/>
</dbReference>
<evidence type="ECO:0000256" key="1">
    <source>
        <dbReference type="ARBA" id="ARBA00023125"/>
    </source>
</evidence>
<keyword evidence="4" id="KW-1185">Reference proteome</keyword>
<dbReference type="EMBL" id="FRAE01000074">
    <property type="protein sequence ID" value="SHK45656.1"/>
    <property type="molecule type" value="Genomic_DNA"/>
</dbReference>
<dbReference type="PANTHER" id="PTHR46797:SF1">
    <property type="entry name" value="METHYLPHOSPHONATE SYNTHASE"/>
    <property type="match status" value="1"/>
</dbReference>
<name>A0A1M6SLZ1_9FIRM</name>
<reference evidence="4" key="1">
    <citation type="submission" date="2016-11" db="EMBL/GenBank/DDBJ databases">
        <authorList>
            <person name="Varghese N."/>
            <person name="Submissions S."/>
        </authorList>
    </citation>
    <scope>NUCLEOTIDE SEQUENCE [LARGE SCALE GENOMIC DNA]</scope>
    <source>
        <strain evidence="4">DSM 15518</strain>
    </source>
</reference>